<dbReference type="OrthoDB" id="3288963at2"/>
<dbReference type="HOGENOM" id="CLU_1270755_0_0_11"/>
<protein>
    <submittedName>
        <fullName evidence="1">Uncharacterized protein</fullName>
    </submittedName>
</protein>
<name>E3J174_PSEI1</name>
<dbReference type="AlphaFoldDB" id="E3J174"/>
<organism evidence="1 2">
    <name type="scientific">Pseudofrankia inefficax (strain DSM 45817 / CECT 9037 / DDB 130130 / EuI1c)</name>
    <name type="common">Frankia inefficax</name>
    <dbReference type="NCBI Taxonomy" id="298654"/>
    <lineage>
        <taxon>Bacteria</taxon>
        <taxon>Bacillati</taxon>
        <taxon>Actinomycetota</taxon>
        <taxon>Actinomycetes</taxon>
        <taxon>Frankiales</taxon>
        <taxon>Frankiaceae</taxon>
        <taxon>Pseudofrankia</taxon>
    </lineage>
</organism>
<gene>
    <name evidence="1" type="ordered locus">FraEuI1c_1180</name>
</gene>
<evidence type="ECO:0000313" key="2">
    <source>
        <dbReference type="Proteomes" id="UP000002484"/>
    </source>
</evidence>
<dbReference type="Proteomes" id="UP000002484">
    <property type="component" value="Chromosome"/>
</dbReference>
<evidence type="ECO:0000313" key="1">
    <source>
        <dbReference type="EMBL" id="ADP79252.1"/>
    </source>
</evidence>
<proteinExistence type="predicted"/>
<dbReference type="EMBL" id="CP002299">
    <property type="protein sequence ID" value="ADP79252.1"/>
    <property type="molecule type" value="Genomic_DNA"/>
</dbReference>
<keyword evidence="2" id="KW-1185">Reference proteome</keyword>
<sequence>MGVLVLTSACSSASNKYVTNKAAGVYVKVPEGWSHVQIQDPQLLGIDARQMSPDMYVALSQREWMTKLDASGSTQPTSALAPDSQQPNGFLQVRQLLPEEAKTISTDSLRNLLVSVDDAQAAQDAAIKQDPIGARLHPAFLLLADETVKKADGVHGVHLIYQLSTSAGLAEIDQTSLLDQNQTVLYQLVITCTALCYAQNSPAVDKVLSSFTIKPTSTS</sequence>
<reference evidence="1 2" key="1">
    <citation type="submission" date="2010-10" db="EMBL/GenBank/DDBJ databases">
        <title>Complete sequence of Frankia sp. EuI1c.</title>
        <authorList>
            <consortium name="US DOE Joint Genome Institute"/>
            <person name="Lucas S."/>
            <person name="Copeland A."/>
            <person name="Lapidus A."/>
            <person name="Cheng J.-F."/>
            <person name="Bruce D."/>
            <person name="Goodwin L."/>
            <person name="Pitluck S."/>
            <person name="Chertkov O."/>
            <person name="Detter J.C."/>
            <person name="Han C."/>
            <person name="Tapia R."/>
            <person name="Land M."/>
            <person name="Hauser L."/>
            <person name="Jeffries C."/>
            <person name="Kyrpides N."/>
            <person name="Ivanova N."/>
            <person name="Mikhailova N."/>
            <person name="Beauchemin N."/>
            <person name="Sen A."/>
            <person name="Sur S.A."/>
            <person name="Gtari M."/>
            <person name="Wall L."/>
            <person name="Tisa L."/>
            <person name="Woyke T."/>
        </authorList>
    </citation>
    <scope>NUCLEOTIDE SEQUENCE [LARGE SCALE GENOMIC DNA]</scope>
    <source>
        <strain evidence="2">DSM 45817 / CECT 9037 / EuI1c</strain>
    </source>
</reference>
<accession>E3J174</accession>
<dbReference type="eggNOG" id="ENOG5032U1Q">
    <property type="taxonomic scope" value="Bacteria"/>
</dbReference>
<dbReference type="KEGG" id="fri:FraEuI1c_1180"/>
<dbReference type="InParanoid" id="E3J174"/>